<feature type="region of interest" description="Disordered" evidence="1">
    <location>
        <begin position="1"/>
        <end position="28"/>
    </location>
</feature>
<comment type="caution">
    <text evidence="2">The sequence shown here is derived from an EMBL/GenBank/DDBJ whole genome shotgun (WGS) entry which is preliminary data.</text>
</comment>
<name>A0A3M7QJW8_BRAPC</name>
<dbReference type="AlphaFoldDB" id="A0A3M7QJW8"/>
<proteinExistence type="predicted"/>
<feature type="compositionally biased region" description="Polar residues" evidence="1">
    <location>
        <begin position="8"/>
        <end position="28"/>
    </location>
</feature>
<keyword evidence="3" id="KW-1185">Reference proteome</keyword>
<evidence type="ECO:0000313" key="2">
    <source>
        <dbReference type="EMBL" id="RNA11563.1"/>
    </source>
</evidence>
<evidence type="ECO:0000313" key="3">
    <source>
        <dbReference type="Proteomes" id="UP000276133"/>
    </source>
</evidence>
<accession>A0A3M7QJW8</accession>
<reference evidence="2 3" key="1">
    <citation type="journal article" date="2018" name="Sci. Rep.">
        <title>Genomic signatures of local adaptation to the degree of environmental predictability in rotifers.</title>
        <authorList>
            <person name="Franch-Gras L."/>
            <person name="Hahn C."/>
            <person name="Garcia-Roger E.M."/>
            <person name="Carmona M.J."/>
            <person name="Serra M."/>
            <person name="Gomez A."/>
        </authorList>
    </citation>
    <scope>NUCLEOTIDE SEQUENCE [LARGE SCALE GENOMIC DNA]</scope>
    <source>
        <strain evidence="2">HYR1</strain>
    </source>
</reference>
<gene>
    <name evidence="2" type="ORF">BpHYR1_001485</name>
</gene>
<protein>
    <submittedName>
        <fullName evidence="2">Uncharacterized protein</fullName>
    </submittedName>
</protein>
<organism evidence="2 3">
    <name type="scientific">Brachionus plicatilis</name>
    <name type="common">Marine rotifer</name>
    <name type="synonym">Brachionus muelleri</name>
    <dbReference type="NCBI Taxonomy" id="10195"/>
    <lineage>
        <taxon>Eukaryota</taxon>
        <taxon>Metazoa</taxon>
        <taxon>Spiralia</taxon>
        <taxon>Gnathifera</taxon>
        <taxon>Rotifera</taxon>
        <taxon>Eurotatoria</taxon>
        <taxon>Monogononta</taxon>
        <taxon>Pseudotrocha</taxon>
        <taxon>Ploima</taxon>
        <taxon>Brachionidae</taxon>
        <taxon>Brachionus</taxon>
    </lineage>
</organism>
<dbReference type="Proteomes" id="UP000276133">
    <property type="component" value="Unassembled WGS sequence"/>
</dbReference>
<dbReference type="EMBL" id="REGN01005926">
    <property type="protein sequence ID" value="RNA11563.1"/>
    <property type="molecule type" value="Genomic_DNA"/>
</dbReference>
<sequence>MVGRIRNRTVNTNKTQTANTNRQKPTYQNPLRELNLQTNQTKSQISIASNIETCSNQLSPKKRVLNKLNVAVTQKTIENISNKQRFIFSFKNSNFNLLKSAKIFEMQNYSSHLINPESTQDKRCLALVQIYYIYYNQKPKFL</sequence>
<evidence type="ECO:0000256" key="1">
    <source>
        <dbReference type="SAM" id="MobiDB-lite"/>
    </source>
</evidence>